<dbReference type="Proteomes" id="UP000502894">
    <property type="component" value="Chromosome"/>
</dbReference>
<dbReference type="PANTHER" id="PTHR40459">
    <property type="entry name" value="CONSERVED HYPOTHETICAL ALANINE AND LEUCINE RICH PROTEIN"/>
    <property type="match status" value="1"/>
</dbReference>
<feature type="domain" description="DUF2520" evidence="3">
    <location>
        <begin position="137"/>
        <end position="262"/>
    </location>
</feature>
<dbReference type="Gene3D" id="1.10.1040.20">
    <property type="entry name" value="ProC-like, C-terminal domain"/>
    <property type="match status" value="1"/>
</dbReference>
<evidence type="ECO:0008006" key="6">
    <source>
        <dbReference type="Google" id="ProtNLM"/>
    </source>
</evidence>
<accession>A0A6F8T8Y3</accession>
<dbReference type="InterPro" id="IPR036291">
    <property type="entry name" value="NAD(P)-bd_dom_sf"/>
</dbReference>
<evidence type="ECO:0000259" key="3">
    <source>
        <dbReference type="Pfam" id="PF10728"/>
    </source>
</evidence>
<evidence type="ECO:0000256" key="1">
    <source>
        <dbReference type="ARBA" id="ARBA00023002"/>
    </source>
</evidence>
<keyword evidence="5" id="KW-1185">Reference proteome</keyword>
<proteinExistence type="predicted"/>
<dbReference type="Gene3D" id="3.40.50.720">
    <property type="entry name" value="NAD(P)-binding Rossmann-like Domain"/>
    <property type="match status" value="1"/>
</dbReference>
<dbReference type="InterPro" id="IPR037108">
    <property type="entry name" value="TM1727-like_C_sf"/>
</dbReference>
<evidence type="ECO:0000313" key="5">
    <source>
        <dbReference type="Proteomes" id="UP000502894"/>
    </source>
</evidence>
<dbReference type="InterPro" id="IPR018931">
    <property type="entry name" value="DUF2520"/>
</dbReference>
<sequence length="287" mass="31607">MKFNIIGAGRLGKNVALSLSTAHIASLQSVYNRTFKSGERACLQLGSGNPVNKISDLSRADITWITCNDDSIKSTVANLENHSLLKEGSLVFHCSGVLNSTLLTPLKKRKCLVASFHPIKAFKADYLDANAFNLIDCVVEGDEQACAWLHRTFTSLGANIITLKPETKTVYHAAACMASNYLITLASCSEHLFLQSGIDKKHARHIMCKLMQGNLNNIQETRLLSEALTGPIMRGDYETLALHLRAIKDPIIEQLYKAAGLATLQLTQLPEDQKRLMSHLLQLESES</sequence>
<feature type="domain" description="Putative oxidoreductase/dehydrogenase Rossmann-like" evidence="2">
    <location>
        <begin position="2"/>
        <end position="118"/>
    </location>
</feature>
<gene>
    <name evidence="4" type="ORF">TUM19329_35150</name>
</gene>
<dbReference type="GO" id="GO:0016491">
    <property type="term" value="F:oxidoreductase activity"/>
    <property type="evidence" value="ECO:0007669"/>
    <property type="project" value="UniProtKB-KW"/>
</dbReference>
<dbReference type="InterPro" id="IPR008927">
    <property type="entry name" value="6-PGluconate_DH-like_C_sf"/>
</dbReference>
<dbReference type="Pfam" id="PF10728">
    <property type="entry name" value="DUF2520"/>
    <property type="match status" value="1"/>
</dbReference>
<evidence type="ECO:0000313" key="4">
    <source>
        <dbReference type="EMBL" id="BCA97154.1"/>
    </source>
</evidence>
<dbReference type="RefSeq" id="WP_173238372.1">
    <property type="nucleotide sequence ID" value="NZ_AP022839.1"/>
</dbReference>
<dbReference type="InterPro" id="IPR019665">
    <property type="entry name" value="OxRdtase/DH_put_Rossmann_dom"/>
</dbReference>
<keyword evidence="1" id="KW-0560">Oxidoreductase</keyword>
<dbReference type="Pfam" id="PF10727">
    <property type="entry name" value="Rossmann-like"/>
    <property type="match status" value="1"/>
</dbReference>
<evidence type="ECO:0000259" key="2">
    <source>
        <dbReference type="Pfam" id="PF10727"/>
    </source>
</evidence>
<dbReference type="EMBL" id="AP022839">
    <property type="protein sequence ID" value="BCA97154.1"/>
    <property type="molecule type" value="Genomic_DNA"/>
</dbReference>
<dbReference type="SUPFAM" id="SSF48179">
    <property type="entry name" value="6-phosphogluconate dehydrogenase C-terminal domain-like"/>
    <property type="match status" value="1"/>
</dbReference>
<protein>
    <recommendedName>
        <fullName evidence="6">DUF2520 domain-containing protein</fullName>
    </recommendedName>
</protein>
<dbReference type="SUPFAM" id="SSF51735">
    <property type="entry name" value="NAD(P)-binding Rossmann-fold domains"/>
    <property type="match status" value="1"/>
</dbReference>
<dbReference type="AlphaFoldDB" id="A0A6F8T8Y3"/>
<organism evidence="4 5">
    <name type="scientific">Legionella antarctica</name>
    <dbReference type="NCBI Taxonomy" id="2708020"/>
    <lineage>
        <taxon>Bacteria</taxon>
        <taxon>Pseudomonadati</taxon>
        <taxon>Pseudomonadota</taxon>
        <taxon>Gammaproteobacteria</taxon>
        <taxon>Legionellales</taxon>
        <taxon>Legionellaceae</taxon>
        <taxon>Legionella</taxon>
    </lineage>
</organism>
<dbReference type="PANTHER" id="PTHR40459:SF1">
    <property type="entry name" value="CONSERVED HYPOTHETICAL ALANINE AND LEUCINE RICH PROTEIN"/>
    <property type="match status" value="1"/>
</dbReference>
<reference evidence="4" key="1">
    <citation type="journal article" date="2020" name="Microbiol. Resour. Announc.">
        <title>Complete Genome Sequence of Novel Psychrotolerant Legionella Strain TUM19329, Isolated from Antarctic Lake Sediment.</title>
        <authorList>
            <person name="Shimada S."/>
            <person name="Nakai R."/>
            <person name="Aoki K."/>
            <person name="Shimoeda N."/>
            <person name="Ohno G."/>
            <person name="Miyazaki Y."/>
            <person name="Kudoh S."/>
            <person name="Imura S."/>
            <person name="Watanabe K."/>
            <person name="Ishii Y."/>
            <person name="Tateda K."/>
        </authorList>
    </citation>
    <scope>NUCLEOTIDE SEQUENCE [LARGE SCALE GENOMIC DNA]</scope>
    <source>
        <strain evidence="4">TUM19329</strain>
    </source>
</reference>
<dbReference type="KEGG" id="lant:TUM19329_35150"/>
<name>A0A6F8T8Y3_9GAMM</name>